<dbReference type="InterPro" id="IPR029033">
    <property type="entry name" value="His_PPase_superfam"/>
</dbReference>
<keyword evidence="2" id="KW-1185">Reference proteome</keyword>
<dbReference type="InterPro" id="IPR013078">
    <property type="entry name" value="His_Pase_superF_clade-1"/>
</dbReference>
<dbReference type="InterPro" id="IPR051710">
    <property type="entry name" value="Phosphatase_SH3-domain"/>
</dbReference>
<dbReference type="Gene3D" id="3.40.50.1240">
    <property type="entry name" value="Phosphoglycerate mutase-like"/>
    <property type="match status" value="1"/>
</dbReference>
<dbReference type="PANTHER" id="PTHR16469:SF51">
    <property type="entry name" value="TRANSCRIPTION FACTOR TAU 55 KDA SUBUNIT"/>
    <property type="match status" value="1"/>
</dbReference>
<dbReference type="SUPFAM" id="SSF53254">
    <property type="entry name" value="Phosphoglycerate mutase-like"/>
    <property type="match status" value="1"/>
</dbReference>
<dbReference type="PANTHER" id="PTHR16469">
    <property type="entry name" value="UBIQUITIN-ASSOCIATED AND SH3 DOMAIN-CONTAINING BA-RELATED"/>
    <property type="match status" value="1"/>
</dbReference>
<dbReference type="STRING" id="933852.A0A0C3BPQ9"/>
<proteinExistence type="predicted"/>
<protein>
    <recommendedName>
        <fullName evidence="3">Transcription factor TFIIIC triple barrel domain-containing protein</fullName>
    </recommendedName>
</protein>
<evidence type="ECO:0000313" key="1">
    <source>
        <dbReference type="EMBL" id="KIM34079.1"/>
    </source>
</evidence>
<dbReference type="OrthoDB" id="414418at2759"/>
<dbReference type="Pfam" id="PF00300">
    <property type="entry name" value="His_Phos_1"/>
    <property type="match status" value="1"/>
</dbReference>
<name>A0A0C3BPQ9_SERVB</name>
<dbReference type="Proteomes" id="UP000054097">
    <property type="component" value="Unassembled WGS sequence"/>
</dbReference>
<reference evidence="2" key="2">
    <citation type="submission" date="2015-01" db="EMBL/GenBank/DDBJ databases">
        <title>Evolutionary Origins and Diversification of the Mycorrhizal Mutualists.</title>
        <authorList>
            <consortium name="DOE Joint Genome Institute"/>
            <consortium name="Mycorrhizal Genomics Consortium"/>
            <person name="Kohler A."/>
            <person name="Kuo A."/>
            <person name="Nagy L.G."/>
            <person name="Floudas D."/>
            <person name="Copeland A."/>
            <person name="Barry K.W."/>
            <person name="Cichocki N."/>
            <person name="Veneault-Fourrey C."/>
            <person name="LaButti K."/>
            <person name="Lindquist E.A."/>
            <person name="Lipzen A."/>
            <person name="Lundell T."/>
            <person name="Morin E."/>
            <person name="Murat C."/>
            <person name="Riley R."/>
            <person name="Ohm R."/>
            <person name="Sun H."/>
            <person name="Tunlid A."/>
            <person name="Henrissat B."/>
            <person name="Grigoriev I.V."/>
            <person name="Hibbett D.S."/>
            <person name="Martin F."/>
        </authorList>
    </citation>
    <scope>NUCLEOTIDE SEQUENCE [LARGE SCALE GENOMIC DNA]</scope>
    <source>
        <strain evidence="2">MAFF 305830</strain>
    </source>
</reference>
<dbReference type="EMBL" id="KN824277">
    <property type="protein sequence ID" value="KIM34079.1"/>
    <property type="molecule type" value="Genomic_DNA"/>
</dbReference>
<dbReference type="HOGENOM" id="CLU_042838_0_0_1"/>
<evidence type="ECO:0000313" key="2">
    <source>
        <dbReference type="Proteomes" id="UP000054097"/>
    </source>
</evidence>
<organism evidence="1 2">
    <name type="scientific">Serendipita vermifera MAFF 305830</name>
    <dbReference type="NCBI Taxonomy" id="933852"/>
    <lineage>
        <taxon>Eukaryota</taxon>
        <taxon>Fungi</taxon>
        <taxon>Dikarya</taxon>
        <taxon>Basidiomycota</taxon>
        <taxon>Agaricomycotina</taxon>
        <taxon>Agaricomycetes</taxon>
        <taxon>Sebacinales</taxon>
        <taxon>Serendipitaceae</taxon>
        <taxon>Serendipita</taxon>
    </lineage>
</organism>
<evidence type="ECO:0008006" key="3">
    <source>
        <dbReference type="Google" id="ProtNLM"/>
    </source>
</evidence>
<sequence length="283" mass="31366">MIKTIYIARHGFRLNWQTNIWKSPTGYPRDPPLASYGDEQAAELATYLSSLPEDQRPTAIYSSPYYRCLQTVNPTANALDLPIHVEHGLSEWYSPVKEGTGLHPKPVPAEKLVPFFDRIDPSYSPTFLVTRKGESVPDLYRRGEEFLAAFIQRLERDTSASRHERILLVTHAATVITLAQALLGDESIRRTLRVGCCTLSTFDRVSDSVDGVPLGNSVWAPRGNLAIADFLTNGVERDWGMNDIEVLDGVVVEDDGVPGTQGEEDVAFGVQSWGSNSQSLSKM</sequence>
<accession>A0A0C3BPQ9</accession>
<reference evidence="1 2" key="1">
    <citation type="submission" date="2014-04" db="EMBL/GenBank/DDBJ databases">
        <authorList>
            <consortium name="DOE Joint Genome Institute"/>
            <person name="Kuo A."/>
            <person name="Zuccaro A."/>
            <person name="Kohler A."/>
            <person name="Nagy L.G."/>
            <person name="Floudas D."/>
            <person name="Copeland A."/>
            <person name="Barry K.W."/>
            <person name="Cichocki N."/>
            <person name="Veneault-Fourrey C."/>
            <person name="LaButti K."/>
            <person name="Lindquist E.A."/>
            <person name="Lipzen A."/>
            <person name="Lundell T."/>
            <person name="Morin E."/>
            <person name="Murat C."/>
            <person name="Sun H."/>
            <person name="Tunlid A."/>
            <person name="Henrissat B."/>
            <person name="Grigoriev I.V."/>
            <person name="Hibbett D.S."/>
            <person name="Martin F."/>
            <person name="Nordberg H.P."/>
            <person name="Cantor M.N."/>
            <person name="Hua S.X."/>
        </authorList>
    </citation>
    <scope>NUCLEOTIDE SEQUENCE [LARGE SCALE GENOMIC DNA]</scope>
    <source>
        <strain evidence="1 2">MAFF 305830</strain>
    </source>
</reference>
<dbReference type="CDD" id="cd07067">
    <property type="entry name" value="HP_PGM_like"/>
    <property type="match status" value="1"/>
</dbReference>
<dbReference type="AlphaFoldDB" id="A0A0C3BPQ9"/>
<gene>
    <name evidence="1" type="ORF">M408DRAFT_60504</name>
</gene>
<dbReference type="SMART" id="SM00855">
    <property type="entry name" value="PGAM"/>
    <property type="match status" value="1"/>
</dbReference>